<accession>A0A1W1CHL8</accession>
<proteinExistence type="predicted"/>
<protein>
    <submittedName>
        <fullName evidence="1">Uncharacterized protein</fullName>
    </submittedName>
</protein>
<reference evidence="1" key="1">
    <citation type="submission" date="2016-10" db="EMBL/GenBank/DDBJ databases">
        <authorList>
            <person name="de Groot N.N."/>
        </authorList>
    </citation>
    <scope>NUCLEOTIDE SEQUENCE</scope>
</reference>
<dbReference type="EMBL" id="FPHJ01000047">
    <property type="protein sequence ID" value="SFV65279.1"/>
    <property type="molecule type" value="Genomic_DNA"/>
</dbReference>
<gene>
    <name evidence="1" type="ORF">MNB_SUP05-5-1070</name>
</gene>
<evidence type="ECO:0000313" key="1">
    <source>
        <dbReference type="EMBL" id="SFV65279.1"/>
    </source>
</evidence>
<sequence>MRVKSKWHKSKKKSTDDIGSAMAFNCWRITRNELEDLINEGFIIEKEQLFDIISEYLCFLIQATDRLIYQKIPDNERQKIMVKLVKQSAQYYHENKFDQISKKEEHWQEFLKKFNDKTKDYSSFAFNKKPSLPFYRYFANGILNAMTEADEKWILSQMIEIQAPKAFKSLNKSVQNLINVDSIA</sequence>
<dbReference type="AlphaFoldDB" id="A0A1W1CHL8"/>
<name>A0A1W1CHL8_9ZZZZ</name>
<organism evidence="1">
    <name type="scientific">hydrothermal vent metagenome</name>
    <dbReference type="NCBI Taxonomy" id="652676"/>
    <lineage>
        <taxon>unclassified sequences</taxon>
        <taxon>metagenomes</taxon>
        <taxon>ecological metagenomes</taxon>
    </lineage>
</organism>